<evidence type="ECO:0000313" key="2">
    <source>
        <dbReference type="Proteomes" id="UP001139981"/>
    </source>
</evidence>
<feature type="non-terminal residue" evidence="1">
    <location>
        <position position="210"/>
    </location>
</feature>
<dbReference type="EMBL" id="JANBVB010000218">
    <property type="protein sequence ID" value="KAJ2896182.1"/>
    <property type="molecule type" value="Genomic_DNA"/>
</dbReference>
<evidence type="ECO:0000313" key="1">
    <source>
        <dbReference type="EMBL" id="KAJ2896182.1"/>
    </source>
</evidence>
<organism evidence="1 2">
    <name type="scientific">Coemansia aciculifera</name>
    <dbReference type="NCBI Taxonomy" id="417176"/>
    <lineage>
        <taxon>Eukaryota</taxon>
        <taxon>Fungi</taxon>
        <taxon>Fungi incertae sedis</taxon>
        <taxon>Zoopagomycota</taxon>
        <taxon>Kickxellomycotina</taxon>
        <taxon>Kickxellomycetes</taxon>
        <taxon>Kickxellales</taxon>
        <taxon>Kickxellaceae</taxon>
        <taxon>Coemansia</taxon>
    </lineage>
</organism>
<keyword evidence="2" id="KW-1185">Reference proteome</keyword>
<proteinExistence type="predicted"/>
<reference evidence="1" key="1">
    <citation type="submission" date="2022-07" db="EMBL/GenBank/DDBJ databases">
        <title>Phylogenomic reconstructions and comparative analyses of Kickxellomycotina fungi.</title>
        <authorList>
            <person name="Reynolds N.K."/>
            <person name="Stajich J.E."/>
            <person name="Barry K."/>
            <person name="Grigoriev I.V."/>
            <person name="Crous P."/>
            <person name="Smith M.E."/>
        </authorList>
    </citation>
    <scope>NUCLEOTIDE SEQUENCE</scope>
    <source>
        <strain evidence="1">CBS 190363</strain>
    </source>
</reference>
<dbReference type="Proteomes" id="UP001139981">
    <property type="component" value="Unassembled WGS sequence"/>
</dbReference>
<protein>
    <submittedName>
        <fullName evidence="1">Uncharacterized protein</fullName>
    </submittedName>
</protein>
<accession>A0ACC1M4I2</accession>
<comment type="caution">
    <text evidence="1">The sequence shown here is derived from an EMBL/GenBank/DDBJ whole genome shotgun (WGS) entry which is preliminary data.</text>
</comment>
<gene>
    <name evidence="1" type="ORF">IWW38_002090</name>
</gene>
<name>A0ACC1M4I2_9FUNG</name>
<sequence length="210" mass="23494">MSTDSTAQKKKRPMGLKARAAASSKKQKASGEELTENGAQVVNDFDDENTATIMLKNELEDANEMDELEGIFDSALEELGGGDPERAITLLRGTIHECDRILRIHDRDVEAGAEAIEIEPRFYYIYGIALYSIADLSAAELADQRWEYLELAQHRLSQARDEMTGQEPFAWRVYEGLAKLALDLLAHEQEDMEEESDGNDESKQKLVAAL</sequence>